<proteinExistence type="inferred from homology"/>
<dbReference type="PANTHER" id="PTHR30244:SF34">
    <property type="entry name" value="DTDP-4-AMINO-4,6-DIDEOXYGALACTOSE TRANSAMINASE"/>
    <property type="match status" value="1"/>
</dbReference>
<dbReference type="Gene3D" id="3.90.1150.10">
    <property type="entry name" value="Aspartate Aminotransferase, domain 1"/>
    <property type="match status" value="1"/>
</dbReference>
<accession>A0A1S2VPX2</accession>
<evidence type="ECO:0000313" key="5">
    <source>
        <dbReference type="EMBL" id="OIN60275.1"/>
    </source>
</evidence>
<dbReference type="InterPro" id="IPR015424">
    <property type="entry name" value="PyrdxlP-dep_Trfase"/>
</dbReference>
<dbReference type="GO" id="GO:0000271">
    <property type="term" value="P:polysaccharide biosynthetic process"/>
    <property type="evidence" value="ECO:0007669"/>
    <property type="project" value="TreeGrafter"/>
</dbReference>
<comment type="caution">
    <text evidence="5">The sequence shown here is derived from an EMBL/GenBank/DDBJ whole genome shotgun (WGS) entry which is preliminary data.</text>
</comment>
<dbReference type="CDD" id="cd00616">
    <property type="entry name" value="AHBA_syn"/>
    <property type="match status" value="1"/>
</dbReference>
<evidence type="ECO:0000256" key="3">
    <source>
        <dbReference type="PIRSR" id="PIRSR000390-2"/>
    </source>
</evidence>
<organism evidence="5 6">
    <name type="scientific">Arsenicibacter rosenii</name>
    <dbReference type="NCBI Taxonomy" id="1750698"/>
    <lineage>
        <taxon>Bacteria</taxon>
        <taxon>Pseudomonadati</taxon>
        <taxon>Bacteroidota</taxon>
        <taxon>Cytophagia</taxon>
        <taxon>Cytophagales</taxon>
        <taxon>Spirosomataceae</taxon>
        <taxon>Arsenicibacter</taxon>
    </lineage>
</organism>
<dbReference type="InterPro" id="IPR000653">
    <property type="entry name" value="DegT/StrS_aminotransferase"/>
</dbReference>
<dbReference type="Gene3D" id="3.40.640.10">
    <property type="entry name" value="Type I PLP-dependent aspartate aminotransferase-like (Major domain)"/>
    <property type="match status" value="1"/>
</dbReference>
<dbReference type="InterPro" id="IPR015422">
    <property type="entry name" value="PyrdxlP-dep_Trfase_small"/>
</dbReference>
<dbReference type="OrthoDB" id="9810913at2"/>
<dbReference type="InterPro" id="IPR015421">
    <property type="entry name" value="PyrdxlP-dep_Trfase_major"/>
</dbReference>
<evidence type="ECO:0000256" key="2">
    <source>
        <dbReference type="PIRSR" id="PIRSR000390-1"/>
    </source>
</evidence>
<reference evidence="5 6" key="1">
    <citation type="submission" date="2016-10" db="EMBL/GenBank/DDBJ databases">
        <title>Arsenicibacter rosenii gen. nov., sp. nov., an efficient arsenic-methylating bacterium isolated from an arsenic-contaminated paddy soil.</title>
        <authorList>
            <person name="Huang K."/>
        </authorList>
    </citation>
    <scope>NUCLEOTIDE SEQUENCE [LARGE SCALE GENOMIC DNA]</scope>
    <source>
        <strain evidence="5 6">SM-1</strain>
    </source>
</reference>
<dbReference type="PANTHER" id="PTHR30244">
    <property type="entry name" value="TRANSAMINASE"/>
    <property type="match status" value="1"/>
</dbReference>
<dbReference type="GO" id="GO:0008483">
    <property type="term" value="F:transaminase activity"/>
    <property type="evidence" value="ECO:0007669"/>
    <property type="project" value="TreeGrafter"/>
</dbReference>
<dbReference type="Proteomes" id="UP000181790">
    <property type="component" value="Unassembled WGS sequence"/>
</dbReference>
<dbReference type="AlphaFoldDB" id="A0A1S2VPX2"/>
<sequence length="367" mass="40172">MKHPFNILLSPPDIGALSGATYDVNDLLRLERQFSQQLTALTRTTHCLLTNAGSSALELALASLSVQAGDDVFCQSLTFAASANCIVHQGATPVFIGSEPQSWNMCPDALETALRKRRKRPKAIIAVDLYGVPAQWHELRMLSSQFGVPLIEDAAEALGSTYQRIPCGGFGDISILSFNVNKIITTLGGGALLTNNETFFKTAGWLGSQAKQPVAHYEHERAGYNTAFNPLAAPLGMQQLSALTDRVQRRRTHFMAYQQALQANSGLSCQPEPAGSLANRWLTACRFDERETGVSRETVRLTLAAQGIESRPVFKPMHCQPVYKKSPFYGTGLAENIFEQGLCLPSGSTLNEVERQRVIDIVLSLFR</sequence>
<gene>
    <name evidence="5" type="ORF">BLX24_05435</name>
</gene>
<keyword evidence="3 4" id="KW-0663">Pyridoxal phosphate</keyword>
<dbReference type="EMBL" id="MORL01000002">
    <property type="protein sequence ID" value="OIN60275.1"/>
    <property type="molecule type" value="Genomic_DNA"/>
</dbReference>
<keyword evidence="6" id="KW-1185">Reference proteome</keyword>
<dbReference type="RefSeq" id="WP_071502069.1">
    <property type="nucleotide sequence ID" value="NZ_MORL01000002.1"/>
</dbReference>
<protein>
    <recommendedName>
        <fullName evidence="7">Pyridoxal phosphate-dependent aminotransferase</fullName>
    </recommendedName>
</protein>
<evidence type="ECO:0000313" key="6">
    <source>
        <dbReference type="Proteomes" id="UP000181790"/>
    </source>
</evidence>
<dbReference type="SUPFAM" id="SSF53383">
    <property type="entry name" value="PLP-dependent transferases"/>
    <property type="match status" value="1"/>
</dbReference>
<evidence type="ECO:0000256" key="1">
    <source>
        <dbReference type="ARBA" id="ARBA00037999"/>
    </source>
</evidence>
<dbReference type="GO" id="GO:0030170">
    <property type="term" value="F:pyridoxal phosphate binding"/>
    <property type="evidence" value="ECO:0007669"/>
    <property type="project" value="TreeGrafter"/>
</dbReference>
<comment type="similarity">
    <text evidence="1 4">Belongs to the DegT/DnrJ/EryC1 family.</text>
</comment>
<dbReference type="Pfam" id="PF01041">
    <property type="entry name" value="DegT_DnrJ_EryC1"/>
    <property type="match status" value="1"/>
</dbReference>
<name>A0A1S2VPX2_9BACT</name>
<evidence type="ECO:0008006" key="7">
    <source>
        <dbReference type="Google" id="ProtNLM"/>
    </source>
</evidence>
<evidence type="ECO:0000256" key="4">
    <source>
        <dbReference type="RuleBase" id="RU004508"/>
    </source>
</evidence>
<feature type="active site" description="Proton acceptor" evidence="2">
    <location>
        <position position="182"/>
    </location>
</feature>
<dbReference type="PIRSF" id="PIRSF000390">
    <property type="entry name" value="PLP_StrS"/>
    <property type="match status" value="1"/>
</dbReference>
<feature type="modified residue" description="N6-(pyridoxal phosphate)lysine" evidence="3">
    <location>
        <position position="182"/>
    </location>
</feature>